<keyword evidence="7 10" id="KW-0456">Lyase</keyword>
<dbReference type="SUPFAM" id="SSF56276">
    <property type="entry name" value="S-adenosylmethionine decarboxylase"/>
    <property type="match status" value="1"/>
</dbReference>
<keyword evidence="12" id="KW-1185">Reference proteome</keyword>
<keyword evidence="5 10" id="KW-0620">Polyamine biosynthesis</keyword>
<dbReference type="RefSeq" id="WP_345938538.1">
    <property type="nucleotide sequence ID" value="NZ_JBBKTW010000011.1"/>
</dbReference>
<proteinExistence type="inferred from homology"/>
<comment type="pathway">
    <text evidence="10">Amine and polyamine biosynthesis; S-adenosylmethioninamine biosynthesis; S-adenosylmethioninamine from S-adenosyl-L-methionine: step 1/1.</text>
</comment>
<organism evidence="11 12">
    <name type="scientific">Tistrella arctica</name>
    <dbReference type="NCBI Taxonomy" id="3133430"/>
    <lineage>
        <taxon>Bacteria</taxon>
        <taxon>Pseudomonadati</taxon>
        <taxon>Pseudomonadota</taxon>
        <taxon>Alphaproteobacteria</taxon>
        <taxon>Geminicoccales</taxon>
        <taxon>Geminicoccaceae</taxon>
        <taxon>Tistrella</taxon>
    </lineage>
</organism>
<comment type="PTM">
    <text evidence="10">Is synthesized initially as an inactive proenzyme. Formation of the active enzyme involves a self-maturation process in which the active site pyruvoyl group is generated from an internal serine residue via an autocatalytic post-translational modification. Two non-identical subunits are generated from the proenzyme in this reaction, and the pyruvate is formed at the N-terminus of the alpha chain, which is derived from the carboxyl end of the proenzyme. The post-translation cleavage follows an unusual pathway, termed non-hydrolytic serinolysis, in which the side chain hydroxyl group of the serine supplies its oxygen atom to form the C-terminus of the beta chain, while the remainder of the serine residue undergoes an oxidative deamination to produce ammonia and the pyruvoyl group blocking the N-terminus of the alpha chain.</text>
</comment>
<dbReference type="PANTHER" id="PTHR33866:SF2">
    <property type="entry name" value="S-ADENOSYLMETHIONINE DECARBOXYLASE PROENZYME"/>
    <property type="match status" value="1"/>
</dbReference>
<comment type="catalytic activity">
    <reaction evidence="10">
        <text>S-adenosyl-L-methionine + H(+) = S-adenosyl 3-(methylsulfanyl)propylamine + CO2</text>
        <dbReference type="Rhea" id="RHEA:15981"/>
        <dbReference type="ChEBI" id="CHEBI:15378"/>
        <dbReference type="ChEBI" id="CHEBI:16526"/>
        <dbReference type="ChEBI" id="CHEBI:57443"/>
        <dbReference type="ChEBI" id="CHEBI:59789"/>
        <dbReference type="EC" id="4.1.1.50"/>
    </reaction>
</comment>
<dbReference type="InterPro" id="IPR042286">
    <property type="entry name" value="AdoMetDC_C"/>
</dbReference>
<protein>
    <recommendedName>
        <fullName evidence="10">S-adenosylmethionine decarboxylase proenzyme</fullName>
        <shortName evidence="10">AdoMetDC</shortName>
        <shortName evidence="10">SAMDC</shortName>
        <ecNumber evidence="10">4.1.1.50</ecNumber>
    </recommendedName>
    <component>
        <recommendedName>
            <fullName evidence="10">S-adenosylmethionine decarboxylase beta chain</fullName>
        </recommendedName>
    </component>
    <component>
        <recommendedName>
            <fullName evidence="10">S-adenosylmethionine decarboxylase alpha chain</fullName>
        </recommendedName>
    </component>
</protein>
<feature type="site" description="Cleavage (non-hydrolytic); by autolysis" evidence="10">
    <location>
        <begin position="74"/>
        <end position="75"/>
    </location>
</feature>
<dbReference type="Proteomes" id="UP001413721">
    <property type="component" value="Unassembled WGS sequence"/>
</dbReference>
<keyword evidence="3 10" id="KW-0068">Autocatalytic cleavage</keyword>
<dbReference type="PANTHER" id="PTHR33866">
    <property type="entry name" value="S-ADENOSYLMETHIONINE DECARBOXYLASE PROENZYME"/>
    <property type="match status" value="1"/>
</dbReference>
<comment type="caution">
    <text evidence="11">The sequence shown here is derived from an EMBL/GenBank/DDBJ whole genome shotgun (WGS) entry which is preliminary data.</text>
</comment>
<gene>
    <name evidence="11" type="primary">speD</name>
    <name evidence="10" type="synonym">speH</name>
    <name evidence="11" type="ORF">WG926_24775</name>
</gene>
<comment type="subunit">
    <text evidence="10">Heterotetramer of two alpha and two beta chains arranged as a dimer of alpha/beta heterodimers.</text>
</comment>
<feature type="active site" description="Proton acceptor; for processing activity" evidence="10">
    <location>
        <position position="80"/>
    </location>
</feature>
<evidence type="ECO:0000256" key="10">
    <source>
        <dbReference type="HAMAP-Rule" id="MF_00464"/>
    </source>
</evidence>
<keyword evidence="9 10" id="KW-0670">Pyruvate</keyword>
<reference evidence="11 12" key="1">
    <citation type="submission" date="2024-03" db="EMBL/GenBank/DDBJ databases">
        <title>High-quality draft genome sequencing of Tistrella sp. BH-R2-4.</title>
        <authorList>
            <person name="Dong C."/>
        </authorList>
    </citation>
    <scope>NUCLEOTIDE SEQUENCE [LARGE SCALE GENOMIC DNA]</scope>
    <source>
        <strain evidence="11 12">BH-R2-4</strain>
    </source>
</reference>
<dbReference type="GO" id="GO:0004014">
    <property type="term" value="F:adenosylmethionine decarboxylase activity"/>
    <property type="evidence" value="ECO:0007669"/>
    <property type="project" value="UniProtKB-EC"/>
</dbReference>
<feature type="chain" id="PRO_5044923444" description="S-adenosylmethionine decarboxylase beta chain" evidence="10">
    <location>
        <begin position="1"/>
        <end position="74"/>
    </location>
</feature>
<dbReference type="Gene3D" id="3.30.360.110">
    <property type="entry name" value="S-adenosylmethionine decarboxylase domain"/>
    <property type="match status" value="1"/>
</dbReference>
<comment type="similarity">
    <text evidence="10">Belongs to the prokaryotic AdoMetDC family. Type 1 subfamily.</text>
</comment>
<dbReference type="NCBIfam" id="TIGR03330">
    <property type="entry name" value="SAM_DCase_Bsu"/>
    <property type="match status" value="1"/>
</dbReference>
<keyword evidence="8 10" id="KW-0704">Schiff base</keyword>
<dbReference type="InterPro" id="IPR017716">
    <property type="entry name" value="S-AdoMet_deCOase_pro-enz"/>
</dbReference>
<evidence type="ECO:0000256" key="3">
    <source>
        <dbReference type="ARBA" id="ARBA00022813"/>
    </source>
</evidence>
<dbReference type="HAMAP" id="MF_00464">
    <property type="entry name" value="AdoMetDC_1"/>
    <property type="match status" value="1"/>
</dbReference>
<comment type="cofactor">
    <cofactor evidence="10">
        <name>pyruvate</name>
        <dbReference type="ChEBI" id="CHEBI:15361"/>
    </cofactor>
    <text evidence="10">Binds 1 pyruvoyl group covalently per subunit.</text>
</comment>
<keyword evidence="1 10" id="KW-0949">S-adenosyl-L-methionine</keyword>
<feature type="chain" id="PRO_5044923445" description="S-adenosylmethionine decarboxylase alpha chain" evidence="10">
    <location>
        <begin position="75"/>
        <end position="136"/>
    </location>
</feature>
<evidence type="ECO:0000256" key="9">
    <source>
        <dbReference type="ARBA" id="ARBA00023317"/>
    </source>
</evidence>
<dbReference type="EMBL" id="JBBKTW010000011">
    <property type="protein sequence ID" value="MEN2991550.1"/>
    <property type="molecule type" value="Genomic_DNA"/>
</dbReference>
<evidence type="ECO:0000313" key="12">
    <source>
        <dbReference type="Proteomes" id="UP001413721"/>
    </source>
</evidence>
<keyword evidence="6 10" id="KW-0865">Zymogen</keyword>
<comment type="function">
    <text evidence="10">Catalyzes the decarboxylation of S-adenosylmethionine to S-adenosylmethioninamine (dcAdoMet), the propylamine donor required for the synthesis of the polyamines spermine and spermidine from the diamine putrescine.</text>
</comment>
<evidence type="ECO:0000256" key="7">
    <source>
        <dbReference type="ARBA" id="ARBA00023239"/>
    </source>
</evidence>
<sequence length="136" mass="14369">MSPHADAQTGQPGPRFLGRHVLAEFWGCRHVDDPVYVERALARAARDAGATALGSSVHHFGHGLGVTGIIMLAESHISIHSWPEFGYAAVDVFVCGKADPHLAVASLQRAFHPAQTGITEHFRGAPTSADALIAAT</sequence>
<dbReference type="Gene3D" id="3.30.160.750">
    <property type="match status" value="1"/>
</dbReference>
<evidence type="ECO:0000256" key="4">
    <source>
        <dbReference type="ARBA" id="ARBA00023066"/>
    </source>
</evidence>
<name>A0ABU9YSP9_9PROT</name>
<dbReference type="InterPro" id="IPR042284">
    <property type="entry name" value="AdoMetDC_N"/>
</dbReference>
<evidence type="ECO:0000313" key="11">
    <source>
        <dbReference type="EMBL" id="MEN2991550.1"/>
    </source>
</evidence>
<dbReference type="EC" id="4.1.1.50" evidence="10"/>
<dbReference type="InterPro" id="IPR003826">
    <property type="entry name" value="AdoMetDC_fam_prok"/>
</dbReference>
<evidence type="ECO:0000256" key="1">
    <source>
        <dbReference type="ARBA" id="ARBA00022691"/>
    </source>
</evidence>
<keyword evidence="4 10" id="KW-0745">Spermidine biosynthesis</keyword>
<evidence type="ECO:0000256" key="2">
    <source>
        <dbReference type="ARBA" id="ARBA00022793"/>
    </source>
</evidence>
<evidence type="ECO:0000256" key="8">
    <source>
        <dbReference type="ARBA" id="ARBA00023270"/>
    </source>
</evidence>
<dbReference type="InterPro" id="IPR016067">
    <property type="entry name" value="S-AdoMet_deCO2ase_core"/>
</dbReference>
<feature type="modified residue" description="Pyruvic acid (Ser); by autocatalysis" evidence="10">
    <location>
        <position position="75"/>
    </location>
</feature>
<feature type="active site" description="Schiff-base intermediate with substrate; via pyruvic acid" evidence="10">
    <location>
        <position position="75"/>
    </location>
</feature>
<keyword evidence="2 10" id="KW-0210">Decarboxylase</keyword>
<evidence type="ECO:0000256" key="5">
    <source>
        <dbReference type="ARBA" id="ARBA00023115"/>
    </source>
</evidence>
<evidence type="ECO:0000256" key="6">
    <source>
        <dbReference type="ARBA" id="ARBA00023145"/>
    </source>
</evidence>
<feature type="active site" description="Proton donor; for catalytic activity" evidence="10">
    <location>
        <position position="95"/>
    </location>
</feature>
<dbReference type="Pfam" id="PF02675">
    <property type="entry name" value="AdoMet_dc"/>
    <property type="match status" value="1"/>
</dbReference>
<accession>A0ABU9YSP9</accession>